<dbReference type="SUPFAM" id="SSF46894">
    <property type="entry name" value="C-terminal effector domain of the bipartite response regulators"/>
    <property type="match status" value="1"/>
</dbReference>
<dbReference type="Pfam" id="PF00196">
    <property type="entry name" value="GerE"/>
    <property type="match status" value="1"/>
</dbReference>
<dbReference type="Proteomes" id="UP000275727">
    <property type="component" value="Chromosome"/>
</dbReference>
<dbReference type="EMBL" id="RBWX01000011">
    <property type="protein sequence ID" value="RKS85476.1"/>
    <property type="molecule type" value="Genomic_DNA"/>
</dbReference>
<name>A0AAD1D4M3_SPHMI</name>
<dbReference type="RefSeq" id="WP_121053316.1">
    <property type="nucleotide sequence ID" value="NZ_AP018711.1"/>
</dbReference>
<reference evidence="2 4" key="1">
    <citation type="submission" date="2018-06" db="EMBL/GenBank/DDBJ databases">
        <title>Complete Genome Sequence of the Microcystin-Degrading Bacterium Sphingosinicella microcystinivorans Strain B-9.</title>
        <authorList>
            <person name="Jin H."/>
            <person name="Nishizawa T."/>
            <person name="Guo Y."/>
            <person name="Nishizawa A."/>
            <person name="Park H."/>
            <person name="Kato H."/>
            <person name="Tsuji K."/>
            <person name="Harada K."/>
        </authorList>
    </citation>
    <scope>NUCLEOTIDE SEQUENCE [LARGE SCALE GENOMIC DNA]</scope>
    <source>
        <strain evidence="2 4">B9</strain>
    </source>
</reference>
<dbReference type="AlphaFoldDB" id="A0AAD1D4M3"/>
<gene>
    <name evidence="3" type="ORF">DFR51_3396</name>
    <name evidence="2" type="ORF">SmB9_08920</name>
</gene>
<dbReference type="GO" id="GO:0003677">
    <property type="term" value="F:DNA binding"/>
    <property type="evidence" value="ECO:0007669"/>
    <property type="project" value="InterPro"/>
</dbReference>
<dbReference type="SMART" id="SM00421">
    <property type="entry name" value="HTH_LUXR"/>
    <property type="match status" value="1"/>
</dbReference>
<feature type="domain" description="HTH luxR-type" evidence="1">
    <location>
        <begin position="184"/>
        <end position="241"/>
    </location>
</feature>
<dbReference type="EMBL" id="AP018711">
    <property type="protein sequence ID" value="BBE33234.1"/>
    <property type="molecule type" value="Genomic_DNA"/>
</dbReference>
<evidence type="ECO:0000313" key="4">
    <source>
        <dbReference type="Proteomes" id="UP000275727"/>
    </source>
</evidence>
<dbReference type="InterPro" id="IPR036388">
    <property type="entry name" value="WH-like_DNA-bd_sf"/>
</dbReference>
<evidence type="ECO:0000313" key="5">
    <source>
        <dbReference type="Proteomes" id="UP000276029"/>
    </source>
</evidence>
<organism evidence="2 4">
    <name type="scientific">Sphingosinicella microcystinivorans</name>
    <dbReference type="NCBI Taxonomy" id="335406"/>
    <lineage>
        <taxon>Bacteria</taxon>
        <taxon>Pseudomonadati</taxon>
        <taxon>Pseudomonadota</taxon>
        <taxon>Alphaproteobacteria</taxon>
        <taxon>Sphingomonadales</taxon>
        <taxon>Sphingosinicellaceae</taxon>
        <taxon>Sphingosinicella</taxon>
    </lineage>
</organism>
<evidence type="ECO:0000313" key="2">
    <source>
        <dbReference type="EMBL" id="BBE33234.1"/>
    </source>
</evidence>
<protein>
    <submittedName>
        <fullName evidence="3">Regulatory LuxR family protein</fullName>
    </submittedName>
</protein>
<dbReference type="Proteomes" id="UP000276029">
    <property type="component" value="Unassembled WGS sequence"/>
</dbReference>
<proteinExistence type="predicted"/>
<accession>A0AAD1D4M3</accession>
<dbReference type="InterPro" id="IPR016032">
    <property type="entry name" value="Sig_transdc_resp-reg_C-effctor"/>
</dbReference>
<dbReference type="InterPro" id="IPR000792">
    <property type="entry name" value="Tscrpt_reg_LuxR_C"/>
</dbReference>
<sequence>MAELPLLDPDIGAALVDAVGTPAFGTLMLDAAQREAGVDEIFAYHIRDGERPVALSSISERGDHDRRARHYAERFYHHDPVVHARQRTAAGRGFVACVRAAEIGLRDYRAICFEQPRFADKLCFGWRGAGRAIVLSFYRRRDSEGTAALTALANVGLTALARQAVPASETSLVERLETRIARAFPVLTLRERQVAARTVAGWTAERTADALDIRPSSVLTYRQRAYQRLGFSGAADFLPAILD</sequence>
<evidence type="ECO:0000313" key="3">
    <source>
        <dbReference type="EMBL" id="RKS85476.1"/>
    </source>
</evidence>
<reference evidence="3 5" key="2">
    <citation type="submission" date="2018-10" db="EMBL/GenBank/DDBJ databases">
        <title>Genomic Encyclopedia of Type Strains, Phase IV (KMG-IV): sequencing the most valuable type-strain genomes for metagenomic binning, comparative biology and taxonomic classification.</title>
        <authorList>
            <person name="Goeker M."/>
        </authorList>
    </citation>
    <scope>NUCLEOTIDE SEQUENCE [LARGE SCALE GENOMIC DNA]</scope>
    <source>
        <strain evidence="3 5">DSM 19791</strain>
    </source>
</reference>
<evidence type="ECO:0000259" key="1">
    <source>
        <dbReference type="SMART" id="SM00421"/>
    </source>
</evidence>
<keyword evidence="5" id="KW-1185">Reference proteome</keyword>
<dbReference type="Gene3D" id="1.10.10.10">
    <property type="entry name" value="Winged helix-like DNA-binding domain superfamily/Winged helix DNA-binding domain"/>
    <property type="match status" value="1"/>
</dbReference>
<dbReference type="KEGG" id="smic:SmB9_08920"/>
<dbReference type="GO" id="GO:0006355">
    <property type="term" value="P:regulation of DNA-templated transcription"/>
    <property type="evidence" value="ECO:0007669"/>
    <property type="project" value="InterPro"/>
</dbReference>